<organism evidence="3 4">
    <name type="scientific">Streptomyces albospinus</name>
    <dbReference type="NCBI Taxonomy" id="285515"/>
    <lineage>
        <taxon>Bacteria</taxon>
        <taxon>Bacillati</taxon>
        <taxon>Actinomycetota</taxon>
        <taxon>Actinomycetes</taxon>
        <taxon>Kitasatosporales</taxon>
        <taxon>Streptomycetaceae</taxon>
        <taxon>Streptomyces</taxon>
    </lineage>
</organism>
<evidence type="ECO:0000313" key="3">
    <source>
        <dbReference type="EMBL" id="GGU73675.1"/>
    </source>
</evidence>
<sequence length="1045" mass="112184">MSTKPSDPDRPGPCSADVRELFSARLRQELRTGKGSPPAVPDTRRAYREAACLLSRFDPLRLRLPGTDAPTGGAVLELLDDCTTLGATGHAEWSLKSEIREAALRATAGPEAARLALEANREQFPTEPGGPEAICLAFLTGNLSATAHRTAHRSVEELADTLQAVLWLSQVPDVRGLPDPGELQSALERARLLDPLERLVRAPFQGRGRELDQLRSYVGLPAGYAAARREPAGRLLSTGAHSAPAPPLVIHGPGGMGKSTLLAKFLLDTVPDPARGSPVAYASAFPFAYIDFERPTLSIQEPVTLIAEAARQLGVQYPEFRAELDALADECQQAACSQREEQERVAQLHQLATTRVLGRSSSEEFHTLATERETDLIRRVADVLVRAVAAAGRQDPPFVLAVDSFEEAQYRGSPVLGRMWAICTSFQRVYPRLRVIVSGRAPVDHPARRVTSLEIRLHELDPPAAVALLQSLGVNDPDVATALAERVGGHPLSLRLAARAAALAGSEAEQTGDLIRSLPARREEVFRRVDQMLVQGILYDRILSHIANDDVRRLAYPGLALRIITPEIIKDVLAEPCGLHVPSADEARRLYGELSRLDMVEPARPEAVRYRGDVRAIMLRLPGGDRTEVMRAVEQRAVEYYAARDGLEARAEEIYHRLRLDENPRTVEERWLPGVERFLAGAQQDMSPRAAGLLTARLGGGAPDRVAAGADQEDWERIAAREVEDLLAQGFAQAALVRLGQRRPWTPCSPLHALMAEAHNRLGQRGEARTAVAEAIAQAEQGGCPERRLELLLLSARLAEEAGDLAGADRQLRAAEDVAVGLGEDLEAMGARLARARLPSGTGAAEHSGSEAGHQLSTQLRELPDAVLADQPVLVRAVASQIYGQDPGALDHALEVVGLPTDDETLDTLGAAMRRATHRQPGLLGAVMGILHDAAGPGEAAGTTGPATAPAPHGPTRISDILRLARDRGTLTSLARRLLAVSDKSGEIVAGVAAAMGVGTRGRTTPEPDAAYRQAQDRPERAEPYPAEPAGDEKGSGPAGPGGRP</sequence>
<proteinExistence type="predicted"/>
<dbReference type="SUPFAM" id="SSF52540">
    <property type="entry name" value="P-loop containing nucleoside triphosphate hydrolases"/>
    <property type="match status" value="1"/>
</dbReference>
<dbReference type="EMBL" id="BMRP01000015">
    <property type="protein sequence ID" value="GGU73675.1"/>
    <property type="molecule type" value="Genomic_DNA"/>
</dbReference>
<feature type="region of interest" description="Disordered" evidence="1">
    <location>
        <begin position="935"/>
        <end position="956"/>
    </location>
</feature>
<protein>
    <recommendedName>
        <fullName evidence="2">Orc1-like AAA ATPase domain-containing protein</fullName>
    </recommendedName>
</protein>
<feature type="region of interest" description="Disordered" evidence="1">
    <location>
        <begin position="999"/>
        <end position="1045"/>
    </location>
</feature>
<gene>
    <name evidence="3" type="ORF">GCM10010211_44580</name>
</gene>
<dbReference type="InterPro" id="IPR027417">
    <property type="entry name" value="P-loop_NTPase"/>
</dbReference>
<evidence type="ECO:0000259" key="2">
    <source>
        <dbReference type="Pfam" id="PF13191"/>
    </source>
</evidence>
<dbReference type="InterPro" id="IPR041664">
    <property type="entry name" value="AAA_16"/>
</dbReference>
<evidence type="ECO:0000313" key="4">
    <source>
        <dbReference type="Proteomes" id="UP000654471"/>
    </source>
</evidence>
<feature type="domain" description="Orc1-like AAA ATPase" evidence="2">
    <location>
        <begin position="236"/>
        <end position="415"/>
    </location>
</feature>
<dbReference type="RefSeq" id="WP_189302606.1">
    <property type="nucleotide sequence ID" value="NZ_BMRP01000015.1"/>
</dbReference>
<comment type="caution">
    <text evidence="3">The sequence shown here is derived from an EMBL/GenBank/DDBJ whole genome shotgun (WGS) entry which is preliminary data.</text>
</comment>
<keyword evidence="4" id="KW-1185">Reference proteome</keyword>
<accession>A0ABQ2VC18</accession>
<dbReference type="Pfam" id="PF13191">
    <property type="entry name" value="AAA_16"/>
    <property type="match status" value="1"/>
</dbReference>
<dbReference type="Proteomes" id="UP000654471">
    <property type="component" value="Unassembled WGS sequence"/>
</dbReference>
<reference evidence="4" key="1">
    <citation type="journal article" date="2019" name="Int. J. Syst. Evol. Microbiol.">
        <title>The Global Catalogue of Microorganisms (GCM) 10K type strain sequencing project: providing services to taxonomists for standard genome sequencing and annotation.</title>
        <authorList>
            <consortium name="The Broad Institute Genomics Platform"/>
            <consortium name="The Broad Institute Genome Sequencing Center for Infectious Disease"/>
            <person name="Wu L."/>
            <person name="Ma J."/>
        </authorList>
    </citation>
    <scope>NUCLEOTIDE SEQUENCE [LARGE SCALE GENOMIC DNA]</scope>
    <source>
        <strain evidence="4">JCM 3399</strain>
    </source>
</reference>
<name>A0ABQ2VC18_9ACTN</name>
<evidence type="ECO:0000256" key="1">
    <source>
        <dbReference type="SAM" id="MobiDB-lite"/>
    </source>
</evidence>